<organism evidence="3 4">
    <name type="scientific">Methylobacterium tarhaniae</name>
    <dbReference type="NCBI Taxonomy" id="1187852"/>
    <lineage>
        <taxon>Bacteria</taxon>
        <taxon>Pseudomonadati</taxon>
        <taxon>Pseudomonadota</taxon>
        <taxon>Alphaproteobacteria</taxon>
        <taxon>Hyphomicrobiales</taxon>
        <taxon>Methylobacteriaceae</taxon>
        <taxon>Methylobacterium</taxon>
    </lineage>
</organism>
<dbReference type="PATRIC" id="fig|1187852.3.peg.3827"/>
<dbReference type="EMBL" id="LABZ01000026">
    <property type="protein sequence ID" value="KMO44124.1"/>
    <property type="molecule type" value="Genomic_DNA"/>
</dbReference>
<sequence>MADLASERSPQHRAARARGLARHRPRPTPADPRPRDRSAMRATDIVLVLAGLGLLGALAIWGSIALAGRALAP</sequence>
<feature type="region of interest" description="Disordered" evidence="1">
    <location>
        <begin position="1"/>
        <end position="38"/>
    </location>
</feature>
<name>A0A0J6TE12_9HYPH</name>
<feature type="compositionally biased region" description="Basic and acidic residues" evidence="1">
    <location>
        <begin position="1"/>
        <end position="10"/>
    </location>
</feature>
<gene>
    <name evidence="3" type="ORF">VQ03_05060</name>
</gene>
<keyword evidence="2" id="KW-0472">Membrane</keyword>
<feature type="transmembrane region" description="Helical" evidence="2">
    <location>
        <begin position="45"/>
        <end position="67"/>
    </location>
</feature>
<comment type="caution">
    <text evidence="3">The sequence shown here is derived from an EMBL/GenBank/DDBJ whole genome shotgun (WGS) entry which is preliminary data.</text>
</comment>
<reference evidence="3 4" key="1">
    <citation type="submission" date="2015-03" db="EMBL/GenBank/DDBJ databases">
        <title>Genome sequencing of Methylobacterium tarhaniae DSM 25844.</title>
        <authorList>
            <person name="Chaudhry V."/>
            <person name="Patil P.B."/>
        </authorList>
    </citation>
    <scope>NUCLEOTIDE SEQUENCE [LARGE SCALE GENOMIC DNA]</scope>
    <source>
        <strain evidence="3 4">DSM 25844</strain>
    </source>
</reference>
<evidence type="ECO:0000313" key="3">
    <source>
        <dbReference type="EMBL" id="KMO44124.1"/>
    </source>
</evidence>
<protein>
    <submittedName>
        <fullName evidence="3">Uncharacterized protein</fullName>
    </submittedName>
</protein>
<keyword evidence="2" id="KW-0812">Transmembrane</keyword>
<evidence type="ECO:0000313" key="4">
    <source>
        <dbReference type="Proteomes" id="UP000036449"/>
    </source>
</evidence>
<evidence type="ECO:0000256" key="2">
    <source>
        <dbReference type="SAM" id="Phobius"/>
    </source>
</evidence>
<accession>A0A0J6TE12</accession>
<feature type="compositionally biased region" description="Basic residues" evidence="1">
    <location>
        <begin position="11"/>
        <end position="26"/>
    </location>
</feature>
<keyword evidence="4" id="KW-1185">Reference proteome</keyword>
<dbReference type="RefSeq" id="WP_048449770.1">
    <property type="nucleotide sequence ID" value="NZ_JBNNPJ010000190.1"/>
</dbReference>
<proteinExistence type="predicted"/>
<dbReference type="Proteomes" id="UP000036449">
    <property type="component" value="Unassembled WGS sequence"/>
</dbReference>
<keyword evidence="2" id="KW-1133">Transmembrane helix</keyword>
<evidence type="ECO:0000256" key="1">
    <source>
        <dbReference type="SAM" id="MobiDB-lite"/>
    </source>
</evidence>
<dbReference type="AlphaFoldDB" id="A0A0J6TE12"/>